<dbReference type="Gene3D" id="3.40.50.150">
    <property type="entry name" value="Vaccinia Virus protein VP39"/>
    <property type="match status" value="1"/>
</dbReference>
<dbReference type="EMBL" id="SATR01000031">
    <property type="protein sequence ID" value="TFH90277.1"/>
    <property type="molecule type" value="Genomic_DNA"/>
</dbReference>
<keyword evidence="1" id="KW-0808">Transferase</keyword>
<dbReference type="Pfam" id="PF13578">
    <property type="entry name" value="Methyltransf_24"/>
    <property type="match status" value="1"/>
</dbReference>
<dbReference type="Proteomes" id="UP000297753">
    <property type="component" value="Unassembled WGS sequence"/>
</dbReference>
<proteinExistence type="predicted"/>
<evidence type="ECO:0000313" key="2">
    <source>
        <dbReference type="Proteomes" id="UP000297753"/>
    </source>
</evidence>
<reference evidence="1 2" key="1">
    <citation type="submission" date="2019-01" db="EMBL/GenBank/DDBJ databases">
        <title>Vibrio BEI176 sp. nov, a marine bacterium isolated from China: eastern marignal seas.</title>
        <authorList>
            <person name="Li B."/>
        </authorList>
    </citation>
    <scope>NUCLEOTIDE SEQUENCE [LARGE SCALE GENOMIC DNA]</scope>
    <source>
        <strain evidence="1 2">BEI176</strain>
    </source>
</reference>
<protein>
    <submittedName>
        <fullName evidence="1">Class I SAM-dependent methyltransferase</fullName>
    </submittedName>
</protein>
<dbReference type="GO" id="GO:0008168">
    <property type="term" value="F:methyltransferase activity"/>
    <property type="evidence" value="ECO:0007669"/>
    <property type="project" value="UniProtKB-KW"/>
</dbReference>
<accession>A0A4Y8WBV4</accession>
<dbReference type="OrthoDB" id="9801954at2"/>
<gene>
    <name evidence="1" type="ORF">ELS82_17705</name>
</gene>
<name>A0A4Y8WBV4_9VIBR</name>
<dbReference type="SUPFAM" id="SSF53335">
    <property type="entry name" value="S-adenosyl-L-methionine-dependent methyltransferases"/>
    <property type="match status" value="1"/>
</dbReference>
<keyword evidence="2" id="KW-1185">Reference proteome</keyword>
<evidence type="ECO:0000313" key="1">
    <source>
        <dbReference type="EMBL" id="TFH90277.1"/>
    </source>
</evidence>
<dbReference type="GO" id="GO:0032259">
    <property type="term" value="P:methylation"/>
    <property type="evidence" value="ECO:0007669"/>
    <property type="project" value="UniProtKB-KW"/>
</dbReference>
<comment type="caution">
    <text evidence="1">The sequence shown here is derived from an EMBL/GenBank/DDBJ whole genome shotgun (WGS) entry which is preliminary data.</text>
</comment>
<keyword evidence="1" id="KW-0489">Methyltransferase</keyword>
<dbReference type="AlphaFoldDB" id="A0A4Y8WBV4"/>
<sequence>MMCAVIIKGYQTIWLIITMDNNEYPWGKIRWHNKELFSIDDVKFHLVSWGSPKKKSTPNNFVLVKDPSFSKSMARICAPLTPKNIVEFGLYHGASLVLLDKIFTPDAIVGIDERQEHPSLSQYRKSSLAHASITPYCGVKQDDVNTLSHIFDLHFPKRNVDLIIDDCSHLYEPTKTTFLTAFPYLTPGGIYIIEDWGWAHWPGEFQEKELFPGTPLSKLVFELIMLQSVIPNVIAKIETDYHHVAITKGEDSHCDYGNLFDLIKCKTSIKLKKQ</sequence>
<organism evidence="1 2">
    <name type="scientific">Vibrio ouci</name>
    <dbReference type="NCBI Taxonomy" id="2499078"/>
    <lineage>
        <taxon>Bacteria</taxon>
        <taxon>Pseudomonadati</taxon>
        <taxon>Pseudomonadota</taxon>
        <taxon>Gammaproteobacteria</taxon>
        <taxon>Vibrionales</taxon>
        <taxon>Vibrionaceae</taxon>
        <taxon>Vibrio</taxon>
    </lineage>
</organism>
<dbReference type="InterPro" id="IPR029063">
    <property type="entry name" value="SAM-dependent_MTases_sf"/>
</dbReference>